<evidence type="ECO:0000313" key="3">
    <source>
        <dbReference type="Proteomes" id="UP000828390"/>
    </source>
</evidence>
<reference evidence="2" key="1">
    <citation type="journal article" date="2019" name="bioRxiv">
        <title>The Genome of the Zebra Mussel, Dreissena polymorpha: A Resource for Invasive Species Research.</title>
        <authorList>
            <person name="McCartney M.A."/>
            <person name="Auch B."/>
            <person name="Kono T."/>
            <person name="Mallez S."/>
            <person name="Zhang Y."/>
            <person name="Obille A."/>
            <person name="Becker A."/>
            <person name="Abrahante J.E."/>
            <person name="Garbe J."/>
            <person name="Badalamenti J.P."/>
            <person name="Herman A."/>
            <person name="Mangelson H."/>
            <person name="Liachko I."/>
            <person name="Sullivan S."/>
            <person name="Sone E.D."/>
            <person name="Koren S."/>
            <person name="Silverstein K.A.T."/>
            <person name="Beckman K.B."/>
            <person name="Gohl D.M."/>
        </authorList>
    </citation>
    <scope>NUCLEOTIDE SEQUENCE</scope>
    <source>
        <strain evidence="2">Duluth1</strain>
        <tissue evidence="2">Whole animal</tissue>
    </source>
</reference>
<reference evidence="2" key="2">
    <citation type="submission" date="2020-11" db="EMBL/GenBank/DDBJ databases">
        <authorList>
            <person name="McCartney M.A."/>
            <person name="Auch B."/>
            <person name="Kono T."/>
            <person name="Mallez S."/>
            <person name="Becker A."/>
            <person name="Gohl D.M."/>
            <person name="Silverstein K.A.T."/>
            <person name="Koren S."/>
            <person name="Bechman K.B."/>
            <person name="Herman A."/>
            <person name="Abrahante J.E."/>
            <person name="Garbe J."/>
        </authorList>
    </citation>
    <scope>NUCLEOTIDE SEQUENCE</scope>
    <source>
        <strain evidence="2">Duluth1</strain>
        <tissue evidence="2">Whole animal</tissue>
    </source>
</reference>
<accession>A0A9D4G012</accession>
<dbReference type="AlphaFoldDB" id="A0A9D4G012"/>
<dbReference type="Proteomes" id="UP000828390">
    <property type="component" value="Unassembled WGS sequence"/>
</dbReference>
<proteinExistence type="predicted"/>
<protein>
    <submittedName>
        <fullName evidence="2">Uncharacterized protein</fullName>
    </submittedName>
</protein>
<gene>
    <name evidence="2" type="ORF">DPMN_134384</name>
</gene>
<evidence type="ECO:0000256" key="1">
    <source>
        <dbReference type="SAM" id="MobiDB-lite"/>
    </source>
</evidence>
<evidence type="ECO:0000313" key="2">
    <source>
        <dbReference type="EMBL" id="KAH3806070.1"/>
    </source>
</evidence>
<comment type="caution">
    <text evidence="2">The sequence shown here is derived from an EMBL/GenBank/DDBJ whole genome shotgun (WGS) entry which is preliminary data.</text>
</comment>
<feature type="compositionally biased region" description="Polar residues" evidence="1">
    <location>
        <begin position="80"/>
        <end position="103"/>
    </location>
</feature>
<organism evidence="2 3">
    <name type="scientific">Dreissena polymorpha</name>
    <name type="common">Zebra mussel</name>
    <name type="synonym">Mytilus polymorpha</name>
    <dbReference type="NCBI Taxonomy" id="45954"/>
    <lineage>
        <taxon>Eukaryota</taxon>
        <taxon>Metazoa</taxon>
        <taxon>Spiralia</taxon>
        <taxon>Lophotrochozoa</taxon>
        <taxon>Mollusca</taxon>
        <taxon>Bivalvia</taxon>
        <taxon>Autobranchia</taxon>
        <taxon>Heteroconchia</taxon>
        <taxon>Euheterodonta</taxon>
        <taxon>Imparidentia</taxon>
        <taxon>Neoheterodontei</taxon>
        <taxon>Myida</taxon>
        <taxon>Dreissenoidea</taxon>
        <taxon>Dreissenidae</taxon>
        <taxon>Dreissena</taxon>
    </lineage>
</organism>
<dbReference type="EMBL" id="JAIWYP010000006">
    <property type="protein sequence ID" value="KAH3806070.1"/>
    <property type="molecule type" value="Genomic_DNA"/>
</dbReference>
<sequence>MCMNTLFSDYRIDELEKEVEHLKRSLDLHKNIASTTDTSYKAMKLKNQLMTEKGNSEDQTHNLTRELGQQNFMQDKCQKKNQNSKARSSSYALQSSERATTASSEKHMSVPVMKVEALSVKNRSQRRTTRDHKPIP</sequence>
<feature type="region of interest" description="Disordered" evidence="1">
    <location>
        <begin position="68"/>
        <end position="136"/>
    </location>
</feature>
<name>A0A9D4G012_DREPO</name>
<keyword evidence="3" id="KW-1185">Reference proteome</keyword>